<dbReference type="GO" id="GO:0004540">
    <property type="term" value="F:RNA nuclease activity"/>
    <property type="evidence" value="ECO:0007669"/>
    <property type="project" value="InterPro"/>
</dbReference>
<dbReference type="PANTHER" id="PTHR34139:SF1">
    <property type="entry name" value="RNASE MJ1380-RELATED"/>
    <property type="match status" value="1"/>
</dbReference>
<dbReference type="HOGENOM" id="CLU_142825_3_3_2"/>
<keyword evidence="1" id="KW-0597">Phosphoprotein</keyword>
<dbReference type="STRING" id="195522.BD01_0081"/>
<dbReference type="EMBL" id="CP007264">
    <property type="protein sequence ID" value="AHL21712.1"/>
    <property type="molecule type" value="Genomic_DNA"/>
</dbReference>
<dbReference type="InterPro" id="IPR051813">
    <property type="entry name" value="HepT_RNase_toxin"/>
</dbReference>
<dbReference type="GO" id="GO:0016787">
    <property type="term" value="F:hydrolase activity"/>
    <property type="evidence" value="ECO:0007669"/>
    <property type="project" value="UniProtKB-KW"/>
</dbReference>
<proteinExistence type="predicted"/>
<evidence type="ECO:0008006" key="8">
    <source>
        <dbReference type="Google" id="ProtNLM"/>
    </source>
</evidence>
<keyword evidence="7" id="KW-1185">Reference proteome</keyword>
<gene>
    <name evidence="6" type="ORF">BD01_0081</name>
</gene>
<dbReference type="GO" id="GO:0000166">
    <property type="term" value="F:nucleotide binding"/>
    <property type="evidence" value="ECO:0007669"/>
    <property type="project" value="UniProtKB-KW"/>
</dbReference>
<dbReference type="RefSeq" id="WP_042688784.1">
    <property type="nucleotide sequence ID" value="NZ_CP007264.1"/>
</dbReference>
<keyword evidence="4" id="KW-0547">Nucleotide-binding</keyword>
<dbReference type="AlphaFoldDB" id="W8NRK5"/>
<dbReference type="PANTHER" id="PTHR34139">
    <property type="entry name" value="UPF0331 PROTEIN MJ0127"/>
    <property type="match status" value="1"/>
</dbReference>
<dbReference type="Proteomes" id="UP000019434">
    <property type="component" value="Chromosome"/>
</dbReference>
<keyword evidence="5" id="KW-0378">Hydrolase</keyword>
<dbReference type="GeneID" id="82169951"/>
<dbReference type="KEGG" id="tnu:BD01_0081"/>
<organism evidence="6 7">
    <name type="scientific">Thermococcus nautili</name>
    <dbReference type="NCBI Taxonomy" id="195522"/>
    <lineage>
        <taxon>Archaea</taxon>
        <taxon>Methanobacteriati</taxon>
        <taxon>Methanobacteriota</taxon>
        <taxon>Thermococci</taxon>
        <taxon>Thermococcales</taxon>
        <taxon>Thermococcaceae</taxon>
        <taxon>Thermococcus</taxon>
    </lineage>
</organism>
<accession>W8NRK5</accession>
<evidence type="ECO:0000256" key="1">
    <source>
        <dbReference type="ARBA" id="ARBA00022553"/>
    </source>
</evidence>
<dbReference type="OrthoDB" id="318716at2157"/>
<keyword evidence="3" id="KW-0540">Nuclease</keyword>
<evidence type="ECO:0000256" key="3">
    <source>
        <dbReference type="ARBA" id="ARBA00022722"/>
    </source>
</evidence>
<evidence type="ECO:0000256" key="4">
    <source>
        <dbReference type="ARBA" id="ARBA00022741"/>
    </source>
</evidence>
<dbReference type="InterPro" id="IPR008201">
    <property type="entry name" value="HepT-like"/>
</dbReference>
<reference evidence="6 7" key="1">
    <citation type="submission" date="2014-02" db="EMBL/GenBank/DDBJ databases">
        <title>Genome Sequence of an Hyperthermophilic Archaeon, Thermococcus nautili 30-1, producing viral vesicles.</title>
        <authorList>
            <person name="Oberto J."/>
            <person name="Gaudin M."/>
            <person name="Cossu M."/>
            <person name="Gorlas A."/>
            <person name="Slesarev A."/>
            <person name="Marguet E."/>
            <person name="Forterre P."/>
        </authorList>
    </citation>
    <scope>NUCLEOTIDE SEQUENCE [LARGE SCALE GENOMIC DNA]</scope>
    <source>
        <strain evidence="6 7">30-1</strain>
    </source>
</reference>
<protein>
    <recommendedName>
        <fullName evidence="8">DUF86 domain-containing protein</fullName>
    </recommendedName>
</protein>
<evidence type="ECO:0000256" key="2">
    <source>
        <dbReference type="ARBA" id="ARBA00022649"/>
    </source>
</evidence>
<dbReference type="GO" id="GO:0110001">
    <property type="term" value="C:toxin-antitoxin complex"/>
    <property type="evidence" value="ECO:0007669"/>
    <property type="project" value="InterPro"/>
</dbReference>
<keyword evidence="2" id="KW-1277">Toxin-antitoxin system</keyword>
<dbReference type="Pfam" id="PF01934">
    <property type="entry name" value="HepT-like"/>
    <property type="match status" value="1"/>
</dbReference>
<evidence type="ECO:0000313" key="6">
    <source>
        <dbReference type="EMBL" id="AHL21712.1"/>
    </source>
</evidence>
<name>W8NRK5_9EURY</name>
<sequence>MRRYDLYIKDIIEHIEKAQRFIEGLDFQDFVRDEKTVYAVIRCIEIIGEASKAVPREVREKHPEIPWKAMAGMRDRLIHGYFGVNPEIVWITVVKDLPPLKEKLEKLLDELGDGV</sequence>
<evidence type="ECO:0000313" key="7">
    <source>
        <dbReference type="Proteomes" id="UP000019434"/>
    </source>
</evidence>
<dbReference type="eggNOG" id="arCOG05024">
    <property type="taxonomic scope" value="Archaea"/>
</dbReference>
<evidence type="ECO:0000256" key="5">
    <source>
        <dbReference type="ARBA" id="ARBA00022801"/>
    </source>
</evidence>